<keyword evidence="3" id="KW-1185">Reference proteome</keyword>
<reference evidence="2" key="1">
    <citation type="submission" date="2022-11" db="EMBL/GenBank/DDBJ databases">
        <authorList>
            <person name="Petersen C."/>
        </authorList>
    </citation>
    <scope>NUCLEOTIDE SEQUENCE</scope>
    <source>
        <strain evidence="2">IBT 21917</strain>
    </source>
</reference>
<organism evidence="2 3">
    <name type="scientific">Penicillium capsulatum</name>
    <dbReference type="NCBI Taxonomy" id="69766"/>
    <lineage>
        <taxon>Eukaryota</taxon>
        <taxon>Fungi</taxon>
        <taxon>Dikarya</taxon>
        <taxon>Ascomycota</taxon>
        <taxon>Pezizomycotina</taxon>
        <taxon>Eurotiomycetes</taxon>
        <taxon>Eurotiomycetidae</taxon>
        <taxon>Eurotiales</taxon>
        <taxon>Aspergillaceae</taxon>
        <taxon>Penicillium</taxon>
    </lineage>
</organism>
<name>A0A9W9IAT6_9EURO</name>
<sequence>MKLSTTLSGAVALLASASQVHAVQVGVLAIEGVGGATERINQVRVVCNDKVDFLTGPVNGTCILDKEKDNKCTVHACGSVYTAGGKDFDKKGCDGGYRVASGNVGLHKFPGDKSCHEVKRCKSGPGVSIPSKVNGFACTVHDR</sequence>
<keyword evidence="1" id="KW-0732">Signal</keyword>
<comment type="caution">
    <text evidence="2">The sequence shown here is derived from an EMBL/GenBank/DDBJ whole genome shotgun (WGS) entry which is preliminary data.</text>
</comment>
<protein>
    <submittedName>
        <fullName evidence="2">Uncharacterized protein</fullName>
    </submittedName>
</protein>
<dbReference type="EMBL" id="JAPQKO010000003">
    <property type="protein sequence ID" value="KAJ5173376.1"/>
    <property type="molecule type" value="Genomic_DNA"/>
</dbReference>
<dbReference type="Proteomes" id="UP001146351">
    <property type="component" value="Unassembled WGS sequence"/>
</dbReference>
<evidence type="ECO:0000313" key="3">
    <source>
        <dbReference type="Proteomes" id="UP001146351"/>
    </source>
</evidence>
<evidence type="ECO:0000256" key="1">
    <source>
        <dbReference type="SAM" id="SignalP"/>
    </source>
</evidence>
<dbReference type="AlphaFoldDB" id="A0A9W9IAT6"/>
<reference evidence="2" key="2">
    <citation type="journal article" date="2023" name="IMA Fungus">
        <title>Comparative genomic study of the Penicillium genus elucidates a diverse pangenome and 15 lateral gene transfer events.</title>
        <authorList>
            <person name="Petersen C."/>
            <person name="Sorensen T."/>
            <person name="Nielsen M.R."/>
            <person name="Sondergaard T.E."/>
            <person name="Sorensen J.L."/>
            <person name="Fitzpatrick D.A."/>
            <person name="Frisvad J.C."/>
            <person name="Nielsen K.L."/>
        </authorList>
    </citation>
    <scope>NUCLEOTIDE SEQUENCE</scope>
    <source>
        <strain evidence="2">IBT 21917</strain>
    </source>
</reference>
<proteinExistence type="predicted"/>
<gene>
    <name evidence="2" type="ORF">N7492_005969</name>
</gene>
<evidence type="ECO:0000313" key="2">
    <source>
        <dbReference type="EMBL" id="KAJ5173376.1"/>
    </source>
</evidence>
<feature type="signal peptide" evidence="1">
    <location>
        <begin position="1"/>
        <end position="22"/>
    </location>
</feature>
<feature type="chain" id="PRO_5040758794" evidence="1">
    <location>
        <begin position="23"/>
        <end position="143"/>
    </location>
</feature>
<accession>A0A9W9IAT6</accession>